<evidence type="ECO:0000313" key="3">
    <source>
        <dbReference type="Proteomes" id="UP001146793"/>
    </source>
</evidence>
<sequence>MTYPYNLDEIFENFQRFDSSEFNEFTNNLQINENEDPKKLNQFAFENSSTKNPNNKSTLSTINNINSINNANNSELFPEIGIPFEEPDLSLDLFLDLDLNTNLDLNENENNKSFSQNEEPTEQLNQRLQSLEMGSEKEKQKEKEKLLNSVSPLNWKQPNNQKIKEKKLIQEQEQEQEQEQDQKLKIEPEFVYRRPRTRSQNKQRNINETNLSQDFNKKLNLNENQKTKTEIKTEKIESKYGMNVSSVYRKRNLKKKTKKLSDRTSFGTHTRRINQFNKFSQNNNSTNNTNNKNNNQQNEKVDVALREDSSIVESGKEVYKLLTGVLWVMTGGASIKLLTPFSETISSKIGEVLSASKNEQQSFKHQLKYLLTNSRRTFTEYILEIIIAILSLRFLPEEEEEISVKFWDILTEIVEIQSSNNLQSQPQSQNENQTSQNESNEEKISKRKEELHQELQIIYKDIFSERILMFWFGKRFVDRLEAFFGTELKAKFYEQHFCFFGKSKFMLSCLILANELVNQEGVTKEYADLVDLEYNGDIINLYLNNRGKKQGLIKELIVKYQLNSGHYWQILSTEYMNELKFDHLNLFNFFPFKEIITNPLLIKLCGNNINQQSSFSSSKKRVLASKTNVIDNMLNIGWIMKKEDL</sequence>
<accession>A0AAV7Y4E0</accession>
<feature type="region of interest" description="Disordered" evidence="1">
    <location>
        <begin position="194"/>
        <end position="215"/>
    </location>
</feature>
<protein>
    <submittedName>
        <fullName evidence="2">Uncharacterized protein</fullName>
    </submittedName>
</protein>
<feature type="compositionally biased region" description="Basic and acidic residues" evidence="1">
    <location>
        <begin position="134"/>
        <end position="146"/>
    </location>
</feature>
<feature type="compositionally biased region" description="Polar residues" evidence="1">
    <location>
        <begin position="148"/>
        <end position="159"/>
    </location>
</feature>
<feature type="region of interest" description="Disordered" evidence="1">
    <location>
        <begin position="253"/>
        <end position="298"/>
    </location>
</feature>
<gene>
    <name evidence="2" type="ORF">M0812_29930</name>
</gene>
<feature type="region of interest" description="Disordered" evidence="1">
    <location>
        <begin position="134"/>
        <end position="159"/>
    </location>
</feature>
<dbReference type="EMBL" id="JANTQA010000076">
    <property type="protein sequence ID" value="KAJ3423401.1"/>
    <property type="molecule type" value="Genomic_DNA"/>
</dbReference>
<feature type="region of interest" description="Disordered" evidence="1">
    <location>
        <begin position="421"/>
        <end position="445"/>
    </location>
</feature>
<name>A0AAV7Y4E0_9EUKA</name>
<feature type="compositionally biased region" description="Polar residues" evidence="1">
    <location>
        <begin position="202"/>
        <end position="215"/>
    </location>
</feature>
<organism evidence="2 3">
    <name type="scientific">Anaeramoeba flamelloides</name>
    <dbReference type="NCBI Taxonomy" id="1746091"/>
    <lineage>
        <taxon>Eukaryota</taxon>
        <taxon>Metamonada</taxon>
        <taxon>Anaeramoebidae</taxon>
        <taxon>Anaeramoeba</taxon>
    </lineage>
</organism>
<evidence type="ECO:0000256" key="1">
    <source>
        <dbReference type="SAM" id="MobiDB-lite"/>
    </source>
</evidence>
<dbReference type="Proteomes" id="UP001146793">
    <property type="component" value="Unassembled WGS sequence"/>
</dbReference>
<feature type="compositionally biased region" description="Low complexity" evidence="1">
    <location>
        <begin position="421"/>
        <end position="438"/>
    </location>
</feature>
<evidence type="ECO:0000313" key="2">
    <source>
        <dbReference type="EMBL" id="KAJ3423401.1"/>
    </source>
</evidence>
<comment type="caution">
    <text evidence="2">The sequence shown here is derived from an EMBL/GenBank/DDBJ whole genome shotgun (WGS) entry which is preliminary data.</text>
</comment>
<dbReference type="AlphaFoldDB" id="A0AAV7Y4E0"/>
<feature type="compositionally biased region" description="Low complexity" evidence="1">
    <location>
        <begin position="274"/>
        <end position="298"/>
    </location>
</feature>
<reference evidence="2" key="1">
    <citation type="submission" date="2022-08" db="EMBL/GenBank/DDBJ databases">
        <title>Novel sulphate-reducing endosymbionts in the free-living metamonad Anaeramoeba.</title>
        <authorList>
            <person name="Jerlstrom-Hultqvist J."/>
            <person name="Cepicka I."/>
            <person name="Gallot-Lavallee L."/>
            <person name="Salas-Leiva D."/>
            <person name="Curtis B.A."/>
            <person name="Zahonova K."/>
            <person name="Pipaliya S."/>
            <person name="Dacks J."/>
            <person name="Roger A.J."/>
        </authorList>
    </citation>
    <scope>NUCLEOTIDE SEQUENCE</scope>
    <source>
        <strain evidence="2">Busselton2</strain>
    </source>
</reference>
<proteinExistence type="predicted"/>